<sequence length="94" mass="9521">MLVDPEVLRAFAEQVDAAAATISGLDVEGVATASADGVPGSDTQWAARQIGAHLGLVGKDLVEDISAMSAAVRGAGDRYEVDDSALAGTFGNLF</sequence>
<name>A0ABT2M951_9MYCO</name>
<dbReference type="Pfam" id="PF10824">
    <property type="entry name" value="T7SS_ESX_EspC"/>
    <property type="match status" value="1"/>
</dbReference>
<proteinExistence type="predicted"/>
<protein>
    <submittedName>
        <fullName evidence="1">Type VII secretion target</fullName>
    </submittedName>
</protein>
<organism evidence="1 2">
    <name type="scientific">Mycobacterium deserti</name>
    <dbReference type="NCBI Taxonomy" id="2978347"/>
    <lineage>
        <taxon>Bacteria</taxon>
        <taxon>Bacillati</taxon>
        <taxon>Actinomycetota</taxon>
        <taxon>Actinomycetes</taxon>
        <taxon>Mycobacteriales</taxon>
        <taxon>Mycobacteriaceae</taxon>
        <taxon>Mycobacterium</taxon>
    </lineage>
</organism>
<dbReference type="EMBL" id="JAODWD010000001">
    <property type="protein sequence ID" value="MCT7657690.1"/>
    <property type="molecule type" value="Genomic_DNA"/>
</dbReference>
<accession>A0ABT2M951</accession>
<dbReference type="Proteomes" id="UP001206639">
    <property type="component" value="Unassembled WGS sequence"/>
</dbReference>
<dbReference type="InterPro" id="IPR022536">
    <property type="entry name" value="EspC"/>
</dbReference>
<gene>
    <name evidence="1" type="ORF">N4S67_04575</name>
</gene>
<keyword evidence="2" id="KW-1185">Reference proteome</keyword>
<dbReference type="RefSeq" id="WP_260991714.1">
    <property type="nucleotide sequence ID" value="NZ_JAODWD010000001.1"/>
</dbReference>
<comment type="caution">
    <text evidence="1">The sequence shown here is derived from an EMBL/GenBank/DDBJ whole genome shotgun (WGS) entry which is preliminary data.</text>
</comment>
<evidence type="ECO:0000313" key="2">
    <source>
        <dbReference type="Proteomes" id="UP001206639"/>
    </source>
</evidence>
<evidence type="ECO:0000313" key="1">
    <source>
        <dbReference type="EMBL" id="MCT7657690.1"/>
    </source>
</evidence>
<reference evidence="2" key="1">
    <citation type="submission" date="2023-07" db="EMBL/GenBank/DDBJ databases">
        <authorList>
            <person name="Deng Y."/>
            <person name="Zhang Y.-Q."/>
        </authorList>
    </citation>
    <scope>NUCLEOTIDE SEQUENCE [LARGE SCALE GENOMIC DNA]</scope>
    <source>
        <strain evidence="2">CPCC 205710</strain>
    </source>
</reference>